<dbReference type="Pfam" id="PF03772">
    <property type="entry name" value="Competence"/>
    <property type="match status" value="1"/>
</dbReference>
<evidence type="ECO:0000256" key="6">
    <source>
        <dbReference type="SAM" id="Phobius"/>
    </source>
</evidence>
<comment type="caution">
    <text evidence="8">The sequence shown here is derived from an EMBL/GenBank/DDBJ whole genome shotgun (WGS) entry which is preliminary data.</text>
</comment>
<sequence>MAARAVPLARSWILALVGIALALGALLMHRGIREAGTVGELADQRAVVTVVGTIASDPRLVGNGAESQQKAMLRLRVDTITGRGKVTQVDTPVLVFADRSWLSTTWGQRVQVTGRLDQAVPGDEVQAILGARGPAKVVDSAGPVTRAAEHVRASLRGAVRSLPADARGLVPGLVIGDTSLTPPSLTEAMRATSLTHLSAVSGTNVSIVLACLIGAAGLVGLGRRWRPLVAAAGLAAFVVLARPEPSVVRAAAMGAVGLLGLSTRRRSEAVPALAAAVLGLLVYDPWLARSMGFALSTLATLGLLLFARPWGP</sequence>
<dbReference type="Proteomes" id="UP001157109">
    <property type="component" value="Unassembled WGS sequence"/>
</dbReference>
<comment type="subcellular location">
    <subcellularLocation>
        <location evidence="1">Cell membrane</location>
        <topology evidence="1">Multi-pass membrane protein</topology>
    </subcellularLocation>
</comment>
<accession>A0ABQ6HK89</accession>
<dbReference type="NCBIfam" id="TIGR00360">
    <property type="entry name" value="ComEC_N-term"/>
    <property type="match status" value="1"/>
</dbReference>
<keyword evidence="2" id="KW-1003">Cell membrane</keyword>
<evidence type="ECO:0000256" key="4">
    <source>
        <dbReference type="ARBA" id="ARBA00022989"/>
    </source>
</evidence>
<keyword evidence="9" id="KW-1185">Reference proteome</keyword>
<gene>
    <name evidence="8" type="ORF">GCM10025862_08560</name>
</gene>
<dbReference type="PANTHER" id="PTHR30619">
    <property type="entry name" value="DNA INTERNALIZATION/COMPETENCE PROTEIN COMEC/REC2"/>
    <property type="match status" value="1"/>
</dbReference>
<protein>
    <recommendedName>
        <fullName evidence="7">ComEC/Rec2-related protein domain-containing protein</fullName>
    </recommendedName>
</protein>
<dbReference type="EMBL" id="BSUJ01000001">
    <property type="protein sequence ID" value="GMA18835.1"/>
    <property type="molecule type" value="Genomic_DNA"/>
</dbReference>
<feature type="transmembrane region" description="Helical" evidence="6">
    <location>
        <begin position="12"/>
        <end position="28"/>
    </location>
</feature>
<keyword evidence="5 6" id="KW-0472">Membrane</keyword>
<feature type="transmembrane region" description="Helical" evidence="6">
    <location>
        <begin position="293"/>
        <end position="311"/>
    </location>
</feature>
<dbReference type="InterPro" id="IPR004477">
    <property type="entry name" value="ComEC_N"/>
</dbReference>
<name>A0ABQ6HK89_9MICO</name>
<evidence type="ECO:0000256" key="3">
    <source>
        <dbReference type="ARBA" id="ARBA00022692"/>
    </source>
</evidence>
<evidence type="ECO:0000256" key="5">
    <source>
        <dbReference type="ARBA" id="ARBA00023136"/>
    </source>
</evidence>
<dbReference type="PANTHER" id="PTHR30619:SF1">
    <property type="entry name" value="RECOMBINATION PROTEIN 2"/>
    <property type="match status" value="1"/>
</dbReference>
<evidence type="ECO:0000313" key="8">
    <source>
        <dbReference type="EMBL" id="GMA18835.1"/>
    </source>
</evidence>
<feature type="transmembrane region" description="Helical" evidence="6">
    <location>
        <begin position="197"/>
        <end position="219"/>
    </location>
</feature>
<evidence type="ECO:0000256" key="1">
    <source>
        <dbReference type="ARBA" id="ARBA00004651"/>
    </source>
</evidence>
<keyword evidence="4 6" id="KW-1133">Transmembrane helix</keyword>
<dbReference type="InterPro" id="IPR052159">
    <property type="entry name" value="Competence_DNA_uptake"/>
</dbReference>
<proteinExistence type="predicted"/>
<evidence type="ECO:0000313" key="9">
    <source>
        <dbReference type="Proteomes" id="UP001157109"/>
    </source>
</evidence>
<keyword evidence="3 6" id="KW-0812">Transmembrane</keyword>
<evidence type="ECO:0000259" key="7">
    <source>
        <dbReference type="Pfam" id="PF03772"/>
    </source>
</evidence>
<reference evidence="9" key="1">
    <citation type="journal article" date="2019" name="Int. J. Syst. Evol. Microbiol.">
        <title>The Global Catalogue of Microorganisms (GCM) 10K type strain sequencing project: providing services to taxonomists for standard genome sequencing and annotation.</title>
        <authorList>
            <consortium name="The Broad Institute Genomics Platform"/>
            <consortium name="The Broad Institute Genome Sequencing Center for Infectious Disease"/>
            <person name="Wu L."/>
            <person name="Ma J."/>
        </authorList>
    </citation>
    <scope>NUCLEOTIDE SEQUENCE [LARGE SCALE GENOMIC DNA]</scope>
    <source>
        <strain evidence="9">NBRC 105830</strain>
    </source>
</reference>
<feature type="domain" description="ComEC/Rec2-related protein" evidence="7">
    <location>
        <begin position="173"/>
        <end position="310"/>
    </location>
</feature>
<evidence type="ECO:0000256" key="2">
    <source>
        <dbReference type="ARBA" id="ARBA00022475"/>
    </source>
</evidence>
<organism evidence="8 9">
    <name type="scientific">Arsenicicoccus piscis</name>
    <dbReference type="NCBI Taxonomy" id="673954"/>
    <lineage>
        <taxon>Bacteria</taxon>
        <taxon>Bacillati</taxon>
        <taxon>Actinomycetota</taxon>
        <taxon>Actinomycetes</taxon>
        <taxon>Micrococcales</taxon>
        <taxon>Intrasporangiaceae</taxon>
        <taxon>Arsenicicoccus</taxon>
    </lineage>
</organism>